<reference evidence="4 5" key="1">
    <citation type="submission" date="2017-04" db="EMBL/GenBank/DDBJ databases">
        <title>Comparative genome analysis of Subtercola boreus.</title>
        <authorList>
            <person name="Cho Y.-J."/>
            <person name="Cho A."/>
            <person name="Kim O.-S."/>
            <person name="Lee J.-I."/>
        </authorList>
    </citation>
    <scope>NUCLEOTIDE SEQUENCE [LARGE SCALE GENOMIC DNA]</scope>
    <source>
        <strain evidence="4 5">P28004</strain>
    </source>
</reference>
<evidence type="ECO:0000313" key="4">
    <source>
        <dbReference type="EMBL" id="RFA24465.1"/>
    </source>
</evidence>
<feature type="non-terminal residue" evidence="4">
    <location>
        <position position="218"/>
    </location>
</feature>
<dbReference type="OrthoDB" id="5069407at2"/>
<dbReference type="AlphaFoldDB" id="A0A3E0W7N2"/>
<dbReference type="EMBL" id="NBXE01000048">
    <property type="protein sequence ID" value="RFA24465.1"/>
    <property type="molecule type" value="Genomic_DNA"/>
</dbReference>
<dbReference type="Proteomes" id="UP000257080">
    <property type="component" value="Unassembled WGS sequence"/>
</dbReference>
<evidence type="ECO:0008006" key="6">
    <source>
        <dbReference type="Google" id="ProtNLM"/>
    </source>
</evidence>
<evidence type="ECO:0000256" key="1">
    <source>
        <dbReference type="ARBA" id="ARBA00023125"/>
    </source>
</evidence>
<dbReference type="PROSITE" id="PS50935">
    <property type="entry name" value="SSB"/>
    <property type="match status" value="1"/>
</dbReference>
<keyword evidence="1 2" id="KW-0238">DNA-binding</keyword>
<comment type="caution">
    <text evidence="4">The sequence shown here is derived from an EMBL/GenBank/DDBJ whole genome shotgun (WGS) entry which is preliminary data.</text>
</comment>
<dbReference type="GO" id="GO:0003697">
    <property type="term" value="F:single-stranded DNA binding"/>
    <property type="evidence" value="ECO:0007669"/>
    <property type="project" value="InterPro"/>
</dbReference>
<proteinExistence type="predicted"/>
<feature type="region of interest" description="Disordered" evidence="3">
    <location>
        <begin position="83"/>
        <end position="102"/>
    </location>
</feature>
<dbReference type="InterPro" id="IPR012340">
    <property type="entry name" value="NA-bd_OB-fold"/>
</dbReference>
<dbReference type="SUPFAM" id="SSF50249">
    <property type="entry name" value="Nucleic acid-binding proteins"/>
    <property type="match status" value="1"/>
</dbReference>
<evidence type="ECO:0000256" key="3">
    <source>
        <dbReference type="SAM" id="MobiDB-lite"/>
    </source>
</evidence>
<evidence type="ECO:0000313" key="5">
    <source>
        <dbReference type="Proteomes" id="UP000257080"/>
    </source>
</evidence>
<accession>A0A3E0W7N2</accession>
<protein>
    <recommendedName>
        <fullName evidence="6">Single-stranded DNA-binding protein</fullName>
    </recommendedName>
</protein>
<dbReference type="CDD" id="cd04496">
    <property type="entry name" value="SSB_OBF"/>
    <property type="match status" value="1"/>
</dbReference>
<dbReference type="InterPro" id="IPR000424">
    <property type="entry name" value="Primosome_PriB/ssb"/>
</dbReference>
<evidence type="ECO:0000256" key="2">
    <source>
        <dbReference type="PROSITE-ProRule" id="PRU00252"/>
    </source>
</evidence>
<sequence length="218" mass="23890">MNTPDTESDDYRAGFLAGHASRQGEIDALDDVADRLYRKAFGDERRIPGDLTTKAELEQRRQLVEPPTEVTRAAALVSWGLTDETASEQPPADTAAPGETPPAVVVKTNRTNRTSRRRLMSTRTIVGNLAADPQAVQAGRVQIVKLRVVQDTGEYRQGGWVAHDDATTHFVEAKFQLGENILATLHKGDAVIVVGYEHTVSWGEGENKRYGRVIDADA</sequence>
<organism evidence="4 5">
    <name type="scientific">Subtercola boreus</name>
    <dbReference type="NCBI Taxonomy" id="120213"/>
    <lineage>
        <taxon>Bacteria</taxon>
        <taxon>Bacillati</taxon>
        <taxon>Actinomycetota</taxon>
        <taxon>Actinomycetes</taxon>
        <taxon>Micrococcales</taxon>
        <taxon>Microbacteriaceae</taxon>
        <taxon>Subtercola</taxon>
    </lineage>
</organism>
<name>A0A3E0W7N2_9MICO</name>
<dbReference type="RefSeq" id="WP_147304096.1">
    <property type="nucleotide sequence ID" value="NZ_NBXC01000039.1"/>
</dbReference>
<gene>
    <name evidence="4" type="ORF">B7R25_16760</name>
</gene>
<dbReference type="Gene3D" id="2.40.50.140">
    <property type="entry name" value="Nucleic acid-binding proteins"/>
    <property type="match status" value="1"/>
</dbReference>